<evidence type="ECO:0000313" key="2">
    <source>
        <dbReference type="EMBL" id="ONN52451.1"/>
    </source>
</evidence>
<dbReference type="AlphaFoldDB" id="A0A1V2UR56"/>
<sequence>MKTKIILNIILWTLTVLTCFAWIAFTFIQPVGYTMTFLVILILMTVVLSWCLATPYIKTKDRTKRLDENFMLLMLSVAVVPFLMFLLSYGFIWCFKTLEKKQFNHDHIAAMVPGSNFNQLQKFAKENYNAPLVLGDFNESWALTSLDIPQASPASLRSSTGYCLVNMSKTSMNTMYKEAKTDVSYNDWEMLILAHELSHCLDRATDVPGELGQPLKALNSIAPSDRSKVKMDDVSTFVTAESSGKTQLWRESYADLFAVGFMSLDPKYDTAALRESLIKLREKRKAQDPTHNSVCWLQYSKSQPFPQKGSDVFSWANNIRIKAPCELK</sequence>
<feature type="transmembrane region" description="Helical" evidence="1">
    <location>
        <begin position="31"/>
        <end position="57"/>
    </location>
</feature>
<evidence type="ECO:0000256" key="1">
    <source>
        <dbReference type="SAM" id="Phobius"/>
    </source>
</evidence>
<evidence type="ECO:0000313" key="3">
    <source>
        <dbReference type="Proteomes" id="UP000189376"/>
    </source>
</evidence>
<reference evidence="2 3" key="1">
    <citation type="submission" date="2015-07" db="EMBL/GenBank/DDBJ databases">
        <title>Acinetobacter yuneri, a novel member of Acinetobacter calcoaceticus-Acinetobacter baumannii complex isolated from clinical specimen.</title>
        <authorList>
            <person name="Yu Y."/>
        </authorList>
    </citation>
    <scope>NUCLEOTIDE SEQUENCE [LARGE SCALE GENOMIC DNA]</scope>
    <source>
        <strain evidence="2 3">A362</strain>
    </source>
</reference>
<dbReference type="RefSeq" id="WP_065995117.1">
    <property type="nucleotide sequence ID" value="NZ_LFZS01000020.1"/>
</dbReference>
<dbReference type="Proteomes" id="UP000189376">
    <property type="component" value="Unassembled WGS sequence"/>
</dbReference>
<keyword evidence="1" id="KW-0812">Transmembrane</keyword>
<organism evidence="2 3">
    <name type="scientific">Acinetobacter genomosp. 33YU</name>
    <dbReference type="NCBI Taxonomy" id="1675530"/>
    <lineage>
        <taxon>Bacteria</taxon>
        <taxon>Pseudomonadati</taxon>
        <taxon>Pseudomonadota</taxon>
        <taxon>Gammaproteobacteria</taxon>
        <taxon>Moraxellales</taxon>
        <taxon>Moraxellaceae</taxon>
        <taxon>Acinetobacter</taxon>
    </lineage>
</organism>
<keyword evidence="3" id="KW-1185">Reference proteome</keyword>
<evidence type="ECO:0008006" key="4">
    <source>
        <dbReference type="Google" id="ProtNLM"/>
    </source>
</evidence>
<protein>
    <recommendedName>
        <fullName evidence="4">Peptidase</fullName>
    </recommendedName>
</protein>
<keyword evidence="1" id="KW-1133">Transmembrane helix</keyword>
<keyword evidence="1" id="KW-0472">Membrane</keyword>
<comment type="caution">
    <text evidence="2">The sequence shown here is derived from an EMBL/GenBank/DDBJ whole genome shotgun (WGS) entry which is preliminary data.</text>
</comment>
<proteinExistence type="predicted"/>
<gene>
    <name evidence="2" type="ORF">AC058_17070</name>
</gene>
<dbReference type="EMBL" id="LFZS01000020">
    <property type="protein sequence ID" value="ONN52451.1"/>
    <property type="molecule type" value="Genomic_DNA"/>
</dbReference>
<accession>A0A1V2UR56</accession>
<name>A0A1V2UR56_9GAMM</name>
<feature type="transmembrane region" description="Helical" evidence="1">
    <location>
        <begin position="69"/>
        <end position="93"/>
    </location>
</feature>
<feature type="transmembrane region" description="Helical" evidence="1">
    <location>
        <begin position="5"/>
        <end position="25"/>
    </location>
</feature>